<name>A0A7R8ULA0_HERIL</name>
<evidence type="ECO:0000313" key="8">
    <source>
        <dbReference type="Proteomes" id="UP000594454"/>
    </source>
</evidence>
<dbReference type="InterPro" id="IPR036259">
    <property type="entry name" value="MFS_trans_sf"/>
</dbReference>
<dbReference type="Pfam" id="PF00083">
    <property type="entry name" value="Sugar_tr"/>
    <property type="match status" value="1"/>
</dbReference>
<dbReference type="EMBL" id="LR899010">
    <property type="protein sequence ID" value="CAD7082940.1"/>
    <property type="molecule type" value="Genomic_DNA"/>
</dbReference>
<evidence type="ECO:0000256" key="1">
    <source>
        <dbReference type="ARBA" id="ARBA00004141"/>
    </source>
</evidence>
<feature type="transmembrane region" description="Helical" evidence="5">
    <location>
        <begin position="396"/>
        <end position="417"/>
    </location>
</feature>
<feature type="transmembrane region" description="Helical" evidence="5">
    <location>
        <begin position="307"/>
        <end position="329"/>
    </location>
</feature>
<dbReference type="OrthoDB" id="6884957at2759"/>
<sequence>LALSIPHDNVHGYSKCSMYAVNFTEALANGTTEADPSWPVVACRHGWEYNFTELPYTTIATDLDWVCDNAALPSVAQSIFFVGAIVGGLLFGWIADRWGRIPALVWCNVIGFVAGIATAFSPSFWIFAFCRFLVGFAFDNCFTMMYILLLEYVGPKWRTFVANMSIAIFFTTAASVIPWIAYYLADWKLFTIVTSAPLALAVLTPWVVPESARWLVSQGKIEKAITILKRFEKVNGKAIEPQVYKDFSDSCVRLQEEESANNSYSTLDLFKTPRLRRITILLIVIWMAISLVFDGHVRNVGSLGLDIFITFTIASATEFPADSLLTLLLDRWGRRWMTCGSMVISGIFSLLATAAPVGVISATLAIFGRFSVNISYSIGLQYAAELLPTVVRAQGVAFIHIMGYVASIVAPFVVYLGNVAPSFPLIILGILGIVGGLLSLYLPETLDKDLPQTLADGEEFGRGQKIWEFPCCGKRAVEADVPDNKVVQHFQRGTTRGASLRASSRGELSSSILQRSARSRFSGRRLPRTAEA</sequence>
<dbReference type="GO" id="GO:0022857">
    <property type="term" value="F:transmembrane transporter activity"/>
    <property type="evidence" value="ECO:0007669"/>
    <property type="project" value="InterPro"/>
</dbReference>
<evidence type="ECO:0000256" key="2">
    <source>
        <dbReference type="ARBA" id="ARBA00022692"/>
    </source>
</evidence>
<feature type="transmembrane region" description="Helical" evidence="5">
    <location>
        <begin position="160"/>
        <end position="181"/>
    </location>
</feature>
<keyword evidence="4 5" id="KW-0472">Membrane</keyword>
<feature type="transmembrane region" description="Helical" evidence="5">
    <location>
        <begin position="278"/>
        <end position="295"/>
    </location>
</feature>
<comment type="subcellular location">
    <subcellularLocation>
        <location evidence="1">Membrane</location>
        <topology evidence="1">Multi-pass membrane protein</topology>
    </subcellularLocation>
</comment>
<dbReference type="AlphaFoldDB" id="A0A7R8ULA0"/>
<feature type="domain" description="Major facilitator superfamily (MFS) profile" evidence="6">
    <location>
        <begin position="1"/>
        <end position="447"/>
    </location>
</feature>
<evidence type="ECO:0000256" key="3">
    <source>
        <dbReference type="ARBA" id="ARBA00022989"/>
    </source>
</evidence>
<evidence type="ECO:0000256" key="5">
    <source>
        <dbReference type="SAM" id="Phobius"/>
    </source>
</evidence>
<dbReference type="GO" id="GO:0016020">
    <property type="term" value="C:membrane"/>
    <property type="evidence" value="ECO:0007669"/>
    <property type="project" value="UniProtKB-SubCell"/>
</dbReference>
<feature type="transmembrane region" description="Helical" evidence="5">
    <location>
        <begin position="423"/>
        <end position="442"/>
    </location>
</feature>
<dbReference type="PANTHER" id="PTHR24064">
    <property type="entry name" value="SOLUTE CARRIER FAMILY 22 MEMBER"/>
    <property type="match status" value="1"/>
</dbReference>
<keyword evidence="3 5" id="KW-1133">Transmembrane helix</keyword>
<feature type="non-terminal residue" evidence="7">
    <location>
        <position position="1"/>
    </location>
</feature>
<organism evidence="7 8">
    <name type="scientific">Hermetia illucens</name>
    <name type="common">Black soldier fly</name>
    <dbReference type="NCBI Taxonomy" id="343691"/>
    <lineage>
        <taxon>Eukaryota</taxon>
        <taxon>Metazoa</taxon>
        <taxon>Ecdysozoa</taxon>
        <taxon>Arthropoda</taxon>
        <taxon>Hexapoda</taxon>
        <taxon>Insecta</taxon>
        <taxon>Pterygota</taxon>
        <taxon>Neoptera</taxon>
        <taxon>Endopterygota</taxon>
        <taxon>Diptera</taxon>
        <taxon>Brachycera</taxon>
        <taxon>Stratiomyomorpha</taxon>
        <taxon>Stratiomyidae</taxon>
        <taxon>Hermetiinae</taxon>
        <taxon>Hermetia</taxon>
    </lineage>
</organism>
<proteinExistence type="predicted"/>
<dbReference type="InterPro" id="IPR005828">
    <property type="entry name" value="MFS_sugar_transport-like"/>
</dbReference>
<accession>A0A7R8ULA0</accession>
<feature type="transmembrane region" description="Helical" evidence="5">
    <location>
        <begin position="126"/>
        <end position="148"/>
    </location>
</feature>
<dbReference type="CDD" id="cd17317">
    <property type="entry name" value="MFS_SLC22"/>
    <property type="match status" value="1"/>
</dbReference>
<dbReference type="InParanoid" id="A0A7R8ULA0"/>
<evidence type="ECO:0000313" key="7">
    <source>
        <dbReference type="EMBL" id="CAD7082940.1"/>
    </source>
</evidence>
<dbReference type="SUPFAM" id="SSF103473">
    <property type="entry name" value="MFS general substrate transporter"/>
    <property type="match status" value="1"/>
</dbReference>
<dbReference type="Gene3D" id="1.20.1250.20">
    <property type="entry name" value="MFS general substrate transporter like domains"/>
    <property type="match status" value="1"/>
</dbReference>
<feature type="transmembrane region" description="Helical" evidence="5">
    <location>
        <begin position="101"/>
        <end position="120"/>
    </location>
</feature>
<evidence type="ECO:0000259" key="6">
    <source>
        <dbReference type="PROSITE" id="PS50850"/>
    </source>
</evidence>
<dbReference type="PROSITE" id="PS50850">
    <property type="entry name" value="MFS"/>
    <property type="match status" value="1"/>
</dbReference>
<protein>
    <recommendedName>
        <fullName evidence="6">Major facilitator superfamily (MFS) profile domain-containing protein</fullName>
    </recommendedName>
</protein>
<keyword evidence="8" id="KW-1185">Reference proteome</keyword>
<dbReference type="Proteomes" id="UP000594454">
    <property type="component" value="Chromosome 2"/>
</dbReference>
<reference evidence="7 8" key="1">
    <citation type="submission" date="2020-11" db="EMBL/GenBank/DDBJ databases">
        <authorList>
            <person name="Wallbank WR R."/>
            <person name="Pardo Diaz C."/>
            <person name="Kozak K."/>
            <person name="Martin S."/>
            <person name="Jiggins C."/>
            <person name="Moest M."/>
            <person name="Warren A I."/>
            <person name="Generalovic N T."/>
            <person name="Byers J.R.P. K."/>
            <person name="Montejo-Kovacevich G."/>
            <person name="Yen C E."/>
        </authorList>
    </citation>
    <scope>NUCLEOTIDE SEQUENCE [LARGE SCALE GENOMIC DNA]</scope>
</reference>
<keyword evidence="2 5" id="KW-0812">Transmembrane</keyword>
<feature type="transmembrane region" description="Helical" evidence="5">
    <location>
        <begin position="187"/>
        <end position="208"/>
    </location>
</feature>
<evidence type="ECO:0000256" key="4">
    <source>
        <dbReference type="ARBA" id="ARBA00023136"/>
    </source>
</evidence>
<feature type="transmembrane region" description="Helical" evidence="5">
    <location>
        <begin position="75"/>
        <end position="94"/>
    </location>
</feature>
<gene>
    <name evidence="7" type="ORF">HERILL_LOCUS5937</name>
</gene>
<dbReference type="InterPro" id="IPR020846">
    <property type="entry name" value="MFS_dom"/>
</dbReference>
<feature type="transmembrane region" description="Helical" evidence="5">
    <location>
        <begin position="341"/>
        <end position="360"/>
    </location>
</feature>